<dbReference type="Proteomes" id="UP001586593">
    <property type="component" value="Unassembled WGS sequence"/>
</dbReference>
<keyword evidence="1" id="KW-0732">Signal</keyword>
<evidence type="ECO:0000313" key="2">
    <source>
        <dbReference type="EMBL" id="KAL1846162.1"/>
    </source>
</evidence>
<evidence type="ECO:0000256" key="1">
    <source>
        <dbReference type="SAM" id="SignalP"/>
    </source>
</evidence>
<name>A0ABR3VVL9_9PEZI</name>
<evidence type="ECO:0000313" key="3">
    <source>
        <dbReference type="Proteomes" id="UP001586593"/>
    </source>
</evidence>
<reference evidence="2 3" key="1">
    <citation type="journal article" date="2024" name="Commun. Biol.">
        <title>Comparative genomic analysis of thermophilic fungi reveals convergent evolutionary adaptations and gene losses.</title>
        <authorList>
            <person name="Steindorff A.S."/>
            <person name="Aguilar-Pontes M.V."/>
            <person name="Robinson A.J."/>
            <person name="Andreopoulos B."/>
            <person name="LaButti K."/>
            <person name="Kuo A."/>
            <person name="Mondo S."/>
            <person name="Riley R."/>
            <person name="Otillar R."/>
            <person name="Haridas S."/>
            <person name="Lipzen A."/>
            <person name="Grimwood J."/>
            <person name="Schmutz J."/>
            <person name="Clum A."/>
            <person name="Reid I.D."/>
            <person name="Moisan M.C."/>
            <person name="Butler G."/>
            <person name="Nguyen T.T.M."/>
            <person name="Dewar K."/>
            <person name="Conant G."/>
            <person name="Drula E."/>
            <person name="Henrissat B."/>
            <person name="Hansel C."/>
            <person name="Singer S."/>
            <person name="Hutchinson M.I."/>
            <person name="de Vries R.P."/>
            <person name="Natvig D.O."/>
            <person name="Powell A.J."/>
            <person name="Tsang A."/>
            <person name="Grigoriev I.V."/>
        </authorList>
    </citation>
    <scope>NUCLEOTIDE SEQUENCE [LARGE SCALE GENOMIC DNA]</scope>
    <source>
        <strain evidence="2 3">ATCC 24622</strain>
    </source>
</reference>
<feature type="chain" id="PRO_5045516749" evidence="1">
    <location>
        <begin position="20"/>
        <end position="199"/>
    </location>
</feature>
<sequence>MLSLFLPVLEYLFLSHTHTTPACPTSGPTRRCNPSCQPLLAYTLVSVSSFVFGKKGSAGSAIHPLPALSTFLPFLAHFLRGPQTPAKVCVVCVSGTSGSASTDVPNLTVLHSPYPSVGESAGTFVSTLSLSLSVCLFSETRLFASTIILSFIPFAGPCTGPSFLALFCSFCLIPLLVPTTLIARPVVPLNLFFFFPPLL</sequence>
<organism evidence="2 3">
    <name type="scientific">Phialemonium thermophilum</name>
    <dbReference type="NCBI Taxonomy" id="223376"/>
    <lineage>
        <taxon>Eukaryota</taxon>
        <taxon>Fungi</taxon>
        <taxon>Dikarya</taxon>
        <taxon>Ascomycota</taxon>
        <taxon>Pezizomycotina</taxon>
        <taxon>Sordariomycetes</taxon>
        <taxon>Sordariomycetidae</taxon>
        <taxon>Cephalothecales</taxon>
        <taxon>Cephalothecaceae</taxon>
        <taxon>Phialemonium</taxon>
    </lineage>
</organism>
<accession>A0ABR3VVL9</accession>
<feature type="signal peptide" evidence="1">
    <location>
        <begin position="1"/>
        <end position="19"/>
    </location>
</feature>
<comment type="caution">
    <text evidence="2">The sequence shown here is derived from an EMBL/GenBank/DDBJ whole genome shotgun (WGS) entry which is preliminary data.</text>
</comment>
<proteinExistence type="predicted"/>
<gene>
    <name evidence="2" type="ORF">VTK73DRAFT_350</name>
</gene>
<protein>
    <submittedName>
        <fullName evidence="2">Uncharacterized protein</fullName>
    </submittedName>
</protein>
<keyword evidence="3" id="KW-1185">Reference proteome</keyword>
<dbReference type="EMBL" id="JAZHXJ010001052">
    <property type="protein sequence ID" value="KAL1846162.1"/>
    <property type="molecule type" value="Genomic_DNA"/>
</dbReference>